<feature type="transmembrane region" description="Helical" evidence="4">
    <location>
        <begin position="174"/>
        <end position="195"/>
    </location>
</feature>
<feature type="domain" description="HTH araC/xylS-type" evidence="5">
    <location>
        <begin position="272"/>
        <end position="376"/>
    </location>
</feature>
<dbReference type="InterPro" id="IPR018060">
    <property type="entry name" value="HTH_AraC"/>
</dbReference>
<keyword evidence="4" id="KW-0472">Membrane</keyword>
<dbReference type="GO" id="GO:0043565">
    <property type="term" value="F:sequence-specific DNA binding"/>
    <property type="evidence" value="ECO:0007669"/>
    <property type="project" value="InterPro"/>
</dbReference>
<dbReference type="AlphaFoldDB" id="A0A504JAB2"/>
<dbReference type="Gene3D" id="1.10.10.60">
    <property type="entry name" value="Homeodomain-like"/>
    <property type="match status" value="2"/>
</dbReference>
<evidence type="ECO:0000259" key="5">
    <source>
        <dbReference type="PROSITE" id="PS01124"/>
    </source>
</evidence>
<name>A0A504JAB2_9FLAO</name>
<reference evidence="6 7" key="1">
    <citation type="submission" date="2019-06" db="EMBL/GenBank/DDBJ databases">
        <authorList>
            <person name="Meng X."/>
        </authorList>
    </citation>
    <scope>NUCLEOTIDE SEQUENCE [LARGE SCALE GENOMIC DNA]</scope>
    <source>
        <strain evidence="6 7">M625</strain>
    </source>
</reference>
<keyword evidence="4" id="KW-1133">Transmembrane helix</keyword>
<gene>
    <name evidence="6" type="ORF">FHK87_08410</name>
</gene>
<evidence type="ECO:0000256" key="4">
    <source>
        <dbReference type="SAM" id="Phobius"/>
    </source>
</evidence>
<dbReference type="RefSeq" id="WP_140592235.1">
    <property type="nucleotide sequence ID" value="NZ_VFWZ01000002.1"/>
</dbReference>
<comment type="caution">
    <text evidence="6">The sequence shown here is derived from an EMBL/GenBank/DDBJ whole genome shotgun (WGS) entry which is preliminary data.</text>
</comment>
<sequence>MSIFQFFLIISASQGVIFGFAILFSPFFKSSTNNYLGYSILILSFLMFNVYLDAIDFYIDYPRLFIFYDIEWIFLFPVFFFLYILKSINHHLEKSKKLLWLYLPFILSVLINTVVNIENIYHWYSYPWKHKELFYDWLFGFQEFGYYSYNFLLAIWAYVILLQKKYMNHPSTKWLKNLCICVFSLVTSWVILDIADMIFDIGYKIGIVIICGGGSIFMFWVLYYGVYMLKLSNDDRSTKRSLLDLKETFEKTTQRKLEISDHSFSENNRYFQKLENLFQQDYIYRNPDLNRDTIAKLLNISSGYVSQIVNDVTKKNFTGYVNSYRIKEVKKMILDTEYDKYSLLAIGLEAGFKSKTTFYTSFKKETGLTPSQYKSKYKKVLNS</sequence>
<proteinExistence type="predicted"/>
<protein>
    <submittedName>
        <fullName evidence="6">AraC family transcriptional regulator</fullName>
    </submittedName>
</protein>
<dbReference type="PANTHER" id="PTHR43280:SF2">
    <property type="entry name" value="HTH-TYPE TRANSCRIPTIONAL REGULATOR EXSA"/>
    <property type="match status" value="1"/>
</dbReference>
<keyword evidence="2" id="KW-0238">DNA-binding</keyword>
<organism evidence="6 7">
    <name type="scientific">Aquimarina algicola</name>
    <dbReference type="NCBI Taxonomy" id="2589995"/>
    <lineage>
        <taxon>Bacteria</taxon>
        <taxon>Pseudomonadati</taxon>
        <taxon>Bacteroidota</taxon>
        <taxon>Flavobacteriia</taxon>
        <taxon>Flavobacteriales</taxon>
        <taxon>Flavobacteriaceae</taxon>
        <taxon>Aquimarina</taxon>
    </lineage>
</organism>
<feature type="transmembrane region" description="Helical" evidence="4">
    <location>
        <begin position="35"/>
        <end position="52"/>
    </location>
</feature>
<dbReference type="Proteomes" id="UP000315540">
    <property type="component" value="Unassembled WGS sequence"/>
</dbReference>
<keyword evidence="3" id="KW-0804">Transcription</keyword>
<dbReference type="PROSITE" id="PS00041">
    <property type="entry name" value="HTH_ARAC_FAMILY_1"/>
    <property type="match status" value="1"/>
</dbReference>
<evidence type="ECO:0000256" key="2">
    <source>
        <dbReference type="ARBA" id="ARBA00023125"/>
    </source>
</evidence>
<feature type="transmembrane region" description="Helical" evidence="4">
    <location>
        <begin position="144"/>
        <end position="162"/>
    </location>
</feature>
<feature type="transmembrane region" description="Helical" evidence="4">
    <location>
        <begin position="98"/>
        <end position="124"/>
    </location>
</feature>
<accession>A0A504JAB2</accession>
<keyword evidence="1" id="KW-0805">Transcription regulation</keyword>
<dbReference type="PROSITE" id="PS01124">
    <property type="entry name" value="HTH_ARAC_FAMILY_2"/>
    <property type="match status" value="1"/>
</dbReference>
<feature type="transmembrane region" description="Helical" evidence="4">
    <location>
        <begin position="64"/>
        <end position="86"/>
    </location>
</feature>
<dbReference type="EMBL" id="VFWZ01000002">
    <property type="protein sequence ID" value="TPN87594.1"/>
    <property type="molecule type" value="Genomic_DNA"/>
</dbReference>
<evidence type="ECO:0000256" key="3">
    <source>
        <dbReference type="ARBA" id="ARBA00023163"/>
    </source>
</evidence>
<evidence type="ECO:0000313" key="6">
    <source>
        <dbReference type="EMBL" id="TPN87594.1"/>
    </source>
</evidence>
<keyword evidence="4" id="KW-0812">Transmembrane</keyword>
<keyword evidence="7" id="KW-1185">Reference proteome</keyword>
<dbReference type="SMART" id="SM00342">
    <property type="entry name" value="HTH_ARAC"/>
    <property type="match status" value="1"/>
</dbReference>
<evidence type="ECO:0000313" key="7">
    <source>
        <dbReference type="Proteomes" id="UP000315540"/>
    </source>
</evidence>
<dbReference type="InterPro" id="IPR009057">
    <property type="entry name" value="Homeodomain-like_sf"/>
</dbReference>
<dbReference type="InterPro" id="IPR018062">
    <property type="entry name" value="HTH_AraC-typ_CS"/>
</dbReference>
<dbReference type="OrthoDB" id="9779074at2"/>
<dbReference type="GO" id="GO:0003700">
    <property type="term" value="F:DNA-binding transcription factor activity"/>
    <property type="evidence" value="ECO:0007669"/>
    <property type="project" value="InterPro"/>
</dbReference>
<dbReference type="SUPFAM" id="SSF46689">
    <property type="entry name" value="Homeodomain-like"/>
    <property type="match status" value="1"/>
</dbReference>
<dbReference type="Pfam" id="PF12833">
    <property type="entry name" value="HTH_18"/>
    <property type="match status" value="1"/>
</dbReference>
<evidence type="ECO:0000256" key="1">
    <source>
        <dbReference type="ARBA" id="ARBA00023015"/>
    </source>
</evidence>
<dbReference type="PANTHER" id="PTHR43280">
    <property type="entry name" value="ARAC-FAMILY TRANSCRIPTIONAL REGULATOR"/>
    <property type="match status" value="1"/>
</dbReference>
<feature type="transmembrane region" description="Helical" evidence="4">
    <location>
        <begin position="6"/>
        <end position="28"/>
    </location>
</feature>
<feature type="transmembrane region" description="Helical" evidence="4">
    <location>
        <begin position="201"/>
        <end position="226"/>
    </location>
</feature>